<feature type="binding site" evidence="10">
    <location>
        <position position="86"/>
    </location>
    <ligand>
        <name>L-citrulline</name>
        <dbReference type="ChEBI" id="CHEBI:57743"/>
    </ligand>
</feature>
<comment type="similarity">
    <text evidence="10">Belongs to the argininosuccinate synthase family. Type 1 subfamily.</text>
</comment>
<feature type="binding site" evidence="10">
    <location>
        <position position="183"/>
    </location>
    <ligand>
        <name>L-citrulline</name>
        <dbReference type="ChEBI" id="CHEBI:57743"/>
    </ligand>
</feature>
<dbReference type="InterPro" id="IPR018223">
    <property type="entry name" value="Arginosuc_synth_CS"/>
</dbReference>
<feature type="binding site" evidence="10">
    <location>
        <position position="122"/>
    </location>
    <ligand>
        <name>L-citrulline</name>
        <dbReference type="ChEBI" id="CHEBI:57743"/>
    </ligand>
</feature>
<dbReference type="GO" id="GO:0000050">
    <property type="term" value="P:urea cycle"/>
    <property type="evidence" value="ECO:0007669"/>
    <property type="project" value="TreeGrafter"/>
</dbReference>
<evidence type="ECO:0000259" key="11">
    <source>
        <dbReference type="Pfam" id="PF00764"/>
    </source>
</evidence>
<feature type="binding site" evidence="10">
    <location>
        <position position="174"/>
    </location>
    <ligand>
        <name>L-citrulline</name>
        <dbReference type="ChEBI" id="CHEBI:57743"/>
    </ligand>
</feature>
<feature type="binding site" evidence="10">
    <location>
        <position position="91"/>
    </location>
    <ligand>
        <name>L-citrulline</name>
        <dbReference type="ChEBI" id="CHEBI:57743"/>
    </ligand>
</feature>
<dbReference type="GO" id="GO:0006526">
    <property type="term" value="P:L-arginine biosynthetic process"/>
    <property type="evidence" value="ECO:0007669"/>
    <property type="project" value="UniProtKB-UniRule"/>
</dbReference>
<evidence type="ECO:0000256" key="3">
    <source>
        <dbReference type="ARBA" id="ARBA00012286"/>
    </source>
</evidence>
<evidence type="ECO:0000256" key="1">
    <source>
        <dbReference type="ARBA" id="ARBA00004967"/>
    </source>
</evidence>
<dbReference type="Gene3D" id="3.40.50.620">
    <property type="entry name" value="HUPs"/>
    <property type="match status" value="1"/>
</dbReference>
<dbReference type="InterPro" id="IPR001518">
    <property type="entry name" value="Arginosuc_synth"/>
</dbReference>
<dbReference type="PROSITE" id="PS00565">
    <property type="entry name" value="ARGININOSUCCIN_SYN_2"/>
    <property type="match status" value="1"/>
</dbReference>
<dbReference type="InterPro" id="IPR014729">
    <property type="entry name" value="Rossmann-like_a/b/a_fold"/>
</dbReference>
<evidence type="ECO:0000256" key="2">
    <source>
        <dbReference type="ARBA" id="ARBA00011881"/>
    </source>
</evidence>
<dbReference type="Proteomes" id="UP000177876">
    <property type="component" value="Unassembled WGS sequence"/>
</dbReference>
<dbReference type="Gene3D" id="1.20.5.470">
    <property type="entry name" value="Single helix bin"/>
    <property type="match status" value="1"/>
</dbReference>
<feature type="binding site" evidence="10">
    <location>
        <position position="116"/>
    </location>
    <ligand>
        <name>ATP</name>
        <dbReference type="ChEBI" id="CHEBI:30616"/>
    </ligand>
</feature>
<feature type="binding site" evidence="10">
    <location>
        <position position="122"/>
    </location>
    <ligand>
        <name>L-aspartate</name>
        <dbReference type="ChEBI" id="CHEBI:29991"/>
    </ligand>
</feature>
<keyword evidence="6 10" id="KW-0436">Ligase</keyword>
<dbReference type="EC" id="6.3.4.5" evidence="3 10"/>
<reference evidence="13 14" key="1">
    <citation type="journal article" date="2016" name="Nat. Commun.">
        <title>Thousands of microbial genomes shed light on interconnected biogeochemical processes in an aquifer system.</title>
        <authorList>
            <person name="Anantharaman K."/>
            <person name="Brown C.T."/>
            <person name="Hug L.A."/>
            <person name="Sharon I."/>
            <person name="Castelle C.J."/>
            <person name="Probst A.J."/>
            <person name="Thomas B.C."/>
            <person name="Singh A."/>
            <person name="Wilkins M.J."/>
            <person name="Karaoz U."/>
            <person name="Brodie E.L."/>
            <person name="Williams K.H."/>
            <person name="Hubbard S.S."/>
            <person name="Banfield J.F."/>
        </authorList>
    </citation>
    <scope>NUCLEOTIDE SEQUENCE [LARGE SCALE GENOMIC DNA]</scope>
</reference>
<keyword evidence="5 10" id="KW-0055">Arginine biosynthesis</keyword>
<evidence type="ECO:0000256" key="10">
    <source>
        <dbReference type="HAMAP-Rule" id="MF_00005"/>
    </source>
</evidence>
<feature type="binding site" evidence="10">
    <location>
        <position position="123"/>
    </location>
    <ligand>
        <name>L-aspartate</name>
        <dbReference type="ChEBI" id="CHEBI:29991"/>
    </ligand>
</feature>
<evidence type="ECO:0000313" key="13">
    <source>
        <dbReference type="EMBL" id="OFW59886.1"/>
    </source>
</evidence>
<comment type="pathway">
    <text evidence="1 10">Amino-acid biosynthesis; L-arginine biosynthesis; L-arginine from L-ornithine and carbamoyl phosphate: step 2/3.</text>
</comment>
<dbReference type="GO" id="GO:0005524">
    <property type="term" value="F:ATP binding"/>
    <property type="evidence" value="ECO:0007669"/>
    <property type="project" value="UniProtKB-UniRule"/>
</dbReference>
<feature type="binding site" evidence="10">
    <location>
        <position position="118"/>
    </location>
    <ligand>
        <name>L-aspartate</name>
        <dbReference type="ChEBI" id="CHEBI:29991"/>
    </ligand>
</feature>
<dbReference type="NCBIfam" id="NF001770">
    <property type="entry name" value="PRK00509.1"/>
    <property type="match status" value="1"/>
</dbReference>
<name>A0A1F2WT28_9ACTN</name>
<dbReference type="Pfam" id="PF20979">
    <property type="entry name" value="Arginosuc_syn_C"/>
    <property type="match status" value="1"/>
</dbReference>
<dbReference type="PROSITE" id="PS00564">
    <property type="entry name" value="ARGININOSUCCIN_SYN_1"/>
    <property type="match status" value="1"/>
</dbReference>
<dbReference type="STRING" id="1797197.A2Y75_10460"/>
<dbReference type="GO" id="GO:0005737">
    <property type="term" value="C:cytoplasm"/>
    <property type="evidence" value="ECO:0007669"/>
    <property type="project" value="UniProtKB-SubCell"/>
</dbReference>
<accession>A0A1F2WT28</accession>
<proteinExistence type="inferred from homology"/>
<dbReference type="AlphaFoldDB" id="A0A1F2WT28"/>
<evidence type="ECO:0000256" key="7">
    <source>
        <dbReference type="ARBA" id="ARBA00022605"/>
    </source>
</evidence>
<evidence type="ECO:0000256" key="9">
    <source>
        <dbReference type="ARBA" id="ARBA00022840"/>
    </source>
</evidence>
<dbReference type="GO" id="GO:0004055">
    <property type="term" value="F:argininosuccinate synthase activity"/>
    <property type="evidence" value="ECO:0007669"/>
    <property type="project" value="UniProtKB-UniRule"/>
</dbReference>
<feature type="domain" description="Arginosuccinate synthase-like N-terminal" evidence="11">
    <location>
        <begin position="5"/>
        <end position="164"/>
    </location>
</feature>
<dbReference type="Pfam" id="PF00764">
    <property type="entry name" value="Arginosuc_synth"/>
    <property type="match status" value="1"/>
</dbReference>
<feature type="binding site" evidence="10">
    <location>
        <position position="35"/>
    </location>
    <ligand>
        <name>ATP</name>
        <dbReference type="ChEBI" id="CHEBI:30616"/>
    </ligand>
</feature>
<dbReference type="GO" id="GO:0000053">
    <property type="term" value="P:argininosuccinate metabolic process"/>
    <property type="evidence" value="ECO:0007669"/>
    <property type="project" value="TreeGrafter"/>
</dbReference>
<dbReference type="InterPro" id="IPR048267">
    <property type="entry name" value="Arginosuc_syn_N"/>
</dbReference>
<dbReference type="SUPFAM" id="SSF52402">
    <property type="entry name" value="Adenine nucleotide alpha hydrolases-like"/>
    <property type="match status" value="1"/>
</dbReference>
<comment type="catalytic activity">
    <reaction evidence="10">
        <text>L-citrulline + L-aspartate + ATP = 2-(N(omega)-L-arginino)succinate + AMP + diphosphate + H(+)</text>
        <dbReference type="Rhea" id="RHEA:10932"/>
        <dbReference type="ChEBI" id="CHEBI:15378"/>
        <dbReference type="ChEBI" id="CHEBI:29991"/>
        <dbReference type="ChEBI" id="CHEBI:30616"/>
        <dbReference type="ChEBI" id="CHEBI:33019"/>
        <dbReference type="ChEBI" id="CHEBI:57472"/>
        <dbReference type="ChEBI" id="CHEBI:57743"/>
        <dbReference type="ChEBI" id="CHEBI:456215"/>
        <dbReference type="EC" id="6.3.4.5"/>
    </reaction>
</comment>
<dbReference type="NCBIfam" id="TIGR00032">
    <property type="entry name" value="argG"/>
    <property type="match status" value="1"/>
</dbReference>
<dbReference type="PANTHER" id="PTHR11587:SF2">
    <property type="entry name" value="ARGININOSUCCINATE SYNTHASE"/>
    <property type="match status" value="1"/>
</dbReference>
<dbReference type="FunFam" id="3.90.1260.10:FF:000007">
    <property type="entry name" value="Argininosuccinate synthase"/>
    <property type="match status" value="1"/>
</dbReference>
<evidence type="ECO:0000256" key="6">
    <source>
        <dbReference type="ARBA" id="ARBA00022598"/>
    </source>
</evidence>
<keyword evidence="7 10" id="KW-0028">Amino-acid biosynthesis</keyword>
<dbReference type="HAMAP" id="MF_00005">
    <property type="entry name" value="Arg_succ_synth_type1"/>
    <property type="match status" value="1"/>
</dbReference>
<evidence type="ECO:0000259" key="12">
    <source>
        <dbReference type="Pfam" id="PF20979"/>
    </source>
</evidence>
<feature type="binding site" evidence="10">
    <location>
        <position position="126"/>
    </location>
    <ligand>
        <name>L-citrulline</name>
        <dbReference type="ChEBI" id="CHEBI:57743"/>
    </ligand>
</feature>
<keyword evidence="4 10" id="KW-0963">Cytoplasm</keyword>
<comment type="caution">
    <text evidence="13">The sequence shown here is derived from an EMBL/GenBank/DDBJ whole genome shotgun (WGS) entry which is preliminary data.</text>
</comment>
<dbReference type="EMBL" id="MELK01000009">
    <property type="protein sequence ID" value="OFW59886.1"/>
    <property type="molecule type" value="Genomic_DNA"/>
</dbReference>
<dbReference type="UniPathway" id="UPA00068">
    <property type="reaction ID" value="UER00113"/>
</dbReference>
<dbReference type="Gene3D" id="3.90.1260.10">
    <property type="entry name" value="Argininosuccinate synthetase, chain A, domain 2"/>
    <property type="match status" value="1"/>
</dbReference>
<sequence length="400" mass="44464">MKETVILAYSGGLDTSVAIKWLEDKYDLQVVALAADLGQPGDLEMIRRKAIDTGAIDAIVLDLKETFAEEFILPALKANALYEGKYPLATSLGRPLIASVMVEEARRRGASAVAHGCTGKGNDQVRFDVTTMALGPDLKIIAPLREWVMSREEEIEYAREHGIPVPVTLSSPYSVDENLWGRSCEAGILEDPMIEPPEDSHEWTISPEKAPDAPVYTEIAFESGRPVELDGEDLKLVDMIKRLNQLGGSHGIGRIDMIENRLVGIKSRETYEAPAATILIEAHKALESMTLTRETLHFKPILEQKFADLVYYGLWYEPLRSSLQTAIEATQEKVSGKVRLKLFKGNCMVVGRESKYSLYDYSLATYDRADTFSHQASEGFIELWGLPLKVWGIRQSGKGD</sequence>
<evidence type="ECO:0000256" key="8">
    <source>
        <dbReference type="ARBA" id="ARBA00022741"/>
    </source>
</evidence>
<dbReference type="InterPro" id="IPR024074">
    <property type="entry name" value="AS_cat/multimer_dom_body"/>
</dbReference>
<dbReference type="CDD" id="cd01999">
    <property type="entry name" value="ASS"/>
    <property type="match status" value="1"/>
</dbReference>
<keyword evidence="9 10" id="KW-0067">ATP-binding</keyword>
<feature type="binding site" evidence="10">
    <location>
        <position position="259"/>
    </location>
    <ligand>
        <name>L-citrulline</name>
        <dbReference type="ChEBI" id="CHEBI:57743"/>
    </ligand>
</feature>
<dbReference type="FunFam" id="3.40.50.620:FF:000038">
    <property type="entry name" value="Argininosuccinate synthase"/>
    <property type="match status" value="1"/>
</dbReference>
<comment type="subcellular location">
    <subcellularLocation>
        <location evidence="10">Cytoplasm</location>
    </subcellularLocation>
</comment>
<dbReference type="PANTHER" id="PTHR11587">
    <property type="entry name" value="ARGININOSUCCINATE SYNTHASE"/>
    <property type="match status" value="1"/>
</dbReference>
<comment type="subunit">
    <text evidence="2 10">Homotetramer.</text>
</comment>
<evidence type="ECO:0000256" key="5">
    <source>
        <dbReference type="ARBA" id="ARBA00022571"/>
    </source>
</evidence>
<dbReference type="SUPFAM" id="SSF69864">
    <property type="entry name" value="Argininosuccinate synthetase, C-terminal domain"/>
    <property type="match status" value="1"/>
</dbReference>
<feature type="domain" description="Arginosuccinate synthase C-terminal" evidence="12">
    <location>
        <begin position="173"/>
        <end position="391"/>
    </location>
</feature>
<feature type="binding site" evidence="10">
    <location>
        <position position="271"/>
    </location>
    <ligand>
        <name>L-citrulline</name>
        <dbReference type="ChEBI" id="CHEBI:57743"/>
    </ligand>
</feature>
<gene>
    <name evidence="10" type="primary">argG</name>
    <name evidence="13" type="ORF">A2Y75_10460</name>
</gene>
<evidence type="ECO:0000256" key="4">
    <source>
        <dbReference type="ARBA" id="ARBA00022490"/>
    </source>
</evidence>
<protein>
    <recommendedName>
        <fullName evidence="3 10">Argininosuccinate synthase</fullName>
        <ecNumber evidence="3 10">6.3.4.5</ecNumber>
    </recommendedName>
    <alternativeName>
        <fullName evidence="10">Citrulline--aspartate ligase</fullName>
    </alternativeName>
</protein>
<dbReference type="InterPro" id="IPR048268">
    <property type="entry name" value="Arginosuc_syn_C"/>
</dbReference>
<dbReference type="InterPro" id="IPR023434">
    <property type="entry name" value="Arginosuc_synth_type_1_subfam"/>
</dbReference>
<evidence type="ECO:0000313" key="14">
    <source>
        <dbReference type="Proteomes" id="UP000177876"/>
    </source>
</evidence>
<keyword evidence="8 10" id="KW-0547">Nucleotide-binding</keyword>
<feature type="binding site" evidence="10">
    <location>
        <begin position="8"/>
        <end position="16"/>
    </location>
    <ligand>
        <name>ATP</name>
        <dbReference type="ChEBI" id="CHEBI:30616"/>
    </ligand>
</feature>
<organism evidence="13 14">
    <name type="scientific">Candidatus Solincola sediminis</name>
    <dbReference type="NCBI Taxonomy" id="1797199"/>
    <lineage>
        <taxon>Bacteria</taxon>
        <taxon>Bacillati</taxon>
        <taxon>Actinomycetota</taxon>
        <taxon>Candidatus Geothermincolia</taxon>
        <taxon>Candidatus Geothermincolales</taxon>
        <taxon>Candidatus Geothermincolaceae</taxon>
        <taxon>Candidatus Solincola</taxon>
    </lineage>
</organism>